<evidence type="ECO:0000259" key="1">
    <source>
        <dbReference type="PROSITE" id="PS51094"/>
    </source>
</evidence>
<dbReference type="AlphaFoldDB" id="A0A386PT53"/>
<protein>
    <recommendedName>
        <fullName evidence="1">PTS EIIA type-2 domain-containing protein</fullName>
    </recommendedName>
</protein>
<dbReference type="EMBL" id="CP031933">
    <property type="protein sequence ID" value="AYE39194.1"/>
    <property type="molecule type" value="Genomic_DNA"/>
</dbReference>
<sequence>MDINSPNGVEWGKEKVKVVYFIALNESVKNKLSAIYGYFNEVVHDEKIVKQLVRAKSEVEVKQVLGGERVAND</sequence>
<evidence type="ECO:0000313" key="2">
    <source>
        <dbReference type="EMBL" id="AYE39194.1"/>
    </source>
</evidence>
<gene>
    <name evidence="2" type="ORF">D1B17_11360</name>
</gene>
<keyword evidence="3" id="KW-1185">Reference proteome</keyword>
<proteinExistence type="predicted"/>
<accession>A0A386PT53</accession>
<dbReference type="InterPro" id="IPR016152">
    <property type="entry name" value="PTrfase/Anion_transptr"/>
</dbReference>
<dbReference type="KEGG" id="lzh:D1B17_11360"/>
<feature type="domain" description="PTS EIIA type-2" evidence="1">
    <location>
        <begin position="1"/>
        <end position="68"/>
    </location>
</feature>
<dbReference type="Gene3D" id="3.40.930.10">
    <property type="entry name" value="Mannitol-specific EII, Chain A"/>
    <property type="match status" value="1"/>
</dbReference>
<evidence type="ECO:0000313" key="3">
    <source>
        <dbReference type="Proteomes" id="UP000267208"/>
    </source>
</evidence>
<dbReference type="SUPFAM" id="SSF55804">
    <property type="entry name" value="Phoshotransferase/anion transport protein"/>
    <property type="match status" value="1"/>
</dbReference>
<organism evidence="2 3">
    <name type="scientific">Companilactobacillus zhachilii</name>
    <dbReference type="NCBI Taxonomy" id="2304606"/>
    <lineage>
        <taxon>Bacteria</taxon>
        <taxon>Bacillati</taxon>
        <taxon>Bacillota</taxon>
        <taxon>Bacilli</taxon>
        <taxon>Lactobacillales</taxon>
        <taxon>Lactobacillaceae</taxon>
        <taxon>Companilactobacillus</taxon>
    </lineage>
</organism>
<dbReference type="Proteomes" id="UP000267208">
    <property type="component" value="Chromosome"/>
</dbReference>
<reference evidence="3" key="1">
    <citation type="submission" date="2018-08" db="EMBL/GenBank/DDBJ databases">
        <title>Genome of Lactobacillus sp. HBUAS52074.</title>
        <authorList>
            <person name="Guo Z."/>
            <person name="Zhang Z.D."/>
        </authorList>
    </citation>
    <scope>NUCLEOTIDE SEQUENCE [LARGE SCALE GENOMIC DNA]</scope>
    <source>
        <strain evidence="3">HBUAS52074</strain>
    </source>
</reference>
<dbReference type="Pfam" id="PF00359">
    <property type="entry name" value="PTS_EIIA_2"/>
    <property type="match status" value="1"/>
</dbReference>
<dbReference type="PROSITE" id="PS51094">
    <property type="entry name" value="PTS_EIIA_TYPE_2"/>
    <property type="match status" value="1"/>
</dbReference>
<dbReference type="InterPro" id="IPR002178">
    <property type="entry name" value="PTS_EIIA_type-2_dom"/>
</dbReference>
<name>A0A386PT53_9LACO</name>